<reference evidence="5" key="2">
    <citation type="submission" date="2025-08" db="UniProtKB">
        <authorList>
            <consortium name="Ensembl"/>
        </authorList>
    </citation>
    <scope>IDENTIFICATION</scope>
    <source>
        <strain evidence="5">Hereford</strain>
    </source>
</reference>
<feature type="region of interest" description="Disordered" evidence="2">
    <location>
        <begin position="138"/>
        <end position="157"/>
    </location>
</feature>
<dbReference type="PANTHER" id="PTHR23411">
    <property type="entry name" value="TAPASIN"/>
    <property type="match status" value="1"/>
</dbReference>
<dbReference type="Ensembl" id="ENSBTAT00000143887.1">
    <property type="protein sequence ID" value="ENSBTAP00000106593.1"/>
    <property type="gene ID" value="ENSBTAG00000075976.1"/>
</dbReference>
<sequence>MPPQAPVWPSAPRERVRCPDHTGRRMVRGRPTGQLWTPLVQPTQGTECGAETLTDTVPPARLPCPQPAPGSSFSECRAPSWGPESPLTLDAPLAQTRSCWRELGSSLTGPRATGDPPKGTMAVMSPWVARGLWGEGRPGARRVPLASPQPHRSHTKTPTPLLPLPAECQNHTQAPSVHLLPPTPQGLWLLDKAEFTCLATGEAPLDACFSWEVNGQPHGGALEEGPTWHMNSSWSQSSRLALPRSLWASGSNVTCTLSGPCLRSPVTLMAQREHAASVPGNLTLRTVTAPGPFSHAWLLCEVSGFSPVDILLTWLESQQEVEPSQFATAHTTAQAGRASSHTWSVLRVSSPLDHAGATYTCVVSHEASRTLLNGSCSLDTGGLATWPPWSQDESSDDGTDVEDASPLWLTFLALFLVTVVYGGFVTFIKAGGPGRWGPMSRARAPRVGQDL</sequence>
<evidence type="ECO:0000256" key="1">
    <source>
        <dbReference type="ARBA" id="ARBA00023319"/>
    </source>
</evidence>
<dbReference type="InterPro" id="IPR003597">
    <property type="entry name" value="Ig_C1-set"/>
</dbReference>
<evidence type="ECO:0000259" key="4">
    <source>
        <dbReference type="PROSITE" id="PS50835"/>
    </source>
</evidence>
<dbReference type="PROSITE" id="PS00290">
    <property type="entry name" value="IG_MHC"/>
    <property type="match status" value="1"/>
</dbReference>
<dbReference type="InterPro" id="IPR007110">
    <property type="entry name" value="Ig-like_dom"/>
</dbReference>
<feature type="domain" description="Ig-like" evidence="4">
    <location>
        <begin position="175"/>
        <end position="258"/>
    </location>
</feature>
<reference evidence="5" key="3">
    <citation type="submission" date="2025-09" db="UniProtKB">
        <authorList>
            <consortium name="Ensembl"/>
        </authorList>
    </citation>
    <scope>IDENTIFICATION</scope>
    <source>
        <strain evidence="5">Hereford</strain>
    </source>
</reference>
<dbReference type="Gene3D" id="2.60.40.10">
    <property type="entry name" value="Immunoglobulins"/>
    <property type="match status" value="2"/>
</dbReference>
<keyword evidence="3" id="KW-1133">Transmembrane helix</keyword>
<evidence type="ECO:0000256" key="2">
    <source>
        <dbReference type="SAM" id="MobiDB-lite"/>
    </source>
</evidence>
<evidence type="ECO:0000313" key="5">
    <source>
        <dbReference type="Ensembl" id="ENSBTAP00000106593.1"/>
    </source>
</evidence>
<reference evidence="5" key="1">
    <citation type="submission" date="2018-03" db="EMBL/GenBank/DDBJ databases">
        <title>ARS-UCD1.2.</title>
        <authorList>
            <person name="Rosen B.D."/>
            <person name="Bickhart D.M."/>
            <person name="Koren S."/>
            <person name="Schnabel R.D."/>
            <person name="Hall R."/>
            <person name="Zimin A."/>
            <person name="Dreischer C."/>
            <person name="Schultheiss S."/>
            <person name="Schroeder S.G."/>
            <person name="Elsik C.G."/>
            <person name="Couldrey C."/>
            <person name="Liu G.E."/>
            <person name="Van Tassell C.P."/>
            <person name="Phillippy A.M."/>
            <person name="Smith T.P.L."/>
            <person name="Medrano J.F."/>
        </authorList>
    </citation>
    <scope>NUCLEOTIDE SEQUENCE [LARGE SCALE GENOMIC DNA]</scope>
    <source>
        <strain evidence="5">Hereford</strain>
    </source>
</reference>
<organism evidence="5 6">
    <name type="scientific">Bos taurus</name>
    <name type="common">Bovine</name>
    <dbReference type="NCBI Taxonomy" id="9913"/>
    <lineage>
        <taxon>Eukaryota</taxon>
        <taxon>Metazoa</taxon>
        <taxon>Chordata</taxon>
        <taxon>Craniata</taxon>
        <taxon>Vertebrata</taxon>
        <taxon>Euteleostomi</taxon>
        <taxon>Mammalia</taxon>
        <taxon>Eutheria</taxon>
        <taxon>Laurasiatheria</taxon>
        <taxon>Artiodactyla</taxon>
        <taxon>Ruminantia</taxon>
        <taxon>Pecora</taxon>
        <taxon>Bovidae</taxon>
        <taxon>Bovinae</taxon>
        <taxon>Bos</taxon>
    </lineage>
</organism>
<protein>
    <recommendedName>
        <fullName evidence="4">Ig-like domain-containing protein</fullName>
    </recommendedName>
</protein>
<keyword evidence="3" id="KW-0472">Membrane</keyword>
<keyword evidence="1" id="KW-0393">Immunoglobulin domain</keyword>
<dbReference type="SMART" id="SM00407">
    <property type="entry name" value="IGc1"/>
    <property type="match status" value="2"/>
</dbReference>
<proteinExistence type="predicted"/>
<accession>A0ABI0P1N8</accession>
<evidence type="ECO:0000313" key="6">
    <source>
        <dbReference type="Proteomes" id="UP000009136"/>
    </source>
</evidence>
<dbReference type="PROSITE" id="PS50835">
    <property type="entry name" value="IG_LIKE"/>
    <property type="match status" value="2"/>
</dbReference>
<keyword evidence="6" id="KW-1185">Reference proteome</keyword>
<dbReference type="Proteomes" id="UP000009136">
    <property type="component" value="Chromosome 21"/>
</dbReference>
<dbReference type="SUPFAM" id="SSF48726">
    <property type="entry name" value="Immunoglobulin"/>
    <property type="match status" value="2"/>
</dbReference>
<dbReference type="InterPro" id="IPR050380">
    <property type="entry name" value="Immune_Resp_Modulators"/>
</dbReference>
<name>A0ABI0P1N8_BOVIN</name>
<feature type="transmembrane region" description="Helical" evidence="3">
    <location>
        <begin position="407"/>
        <end position="428"/>
    </location>
</feature>
<dbReference type="InterPro" id="IPR013783">
    <property type="entry name" value="Ig-like_fold"/>
</dbReference>
<feature type="domain" description="Ig-like" evidence="4">
    <location>
        <begin position="265"/>
        <end position="372"/>
    </location>
</feature>
<dbReference type="InterPro" id="IPR036179">
    <property type="entry name" value="Ig-like_dom_sf"/>
</dbReference>
<keyword evidence="3" id="KW-0812">Transmembrane</keyword>
<evidence type="ECO:0000256" key="3">
    <source>
        <dbReference type="SAM" id="Phobius"/>
    </source>
</evidence>
<dbReference type="Pfam" id="PF07654">
    <property type="entry name" value="C1-set"/>
    <property type="match status" value="2"/>
</dbReference>
<dbReference type="InterPro" id="IPR003006">
    <property type="entry name" value="Ig/MHC_CS"/>
</dbReference>
<dbReference type="GeneTree" id="ENSGT00940000166360"/>